<keyword evidence="4 9" id="KW-0812">Transmembrane</keyword>
<keyword evidence="6" id="KW-0256">Endoplasmic reticulum</keyword>
<dbReference type="EMBL" id="KV419394">
    <property type="protein sequence ID" value="KZS99246.1"/>
    <property type="molecule type" value="Genomic_DNA"/>
</dbReference>
<dbReference type="InterPro" id="IPR036249">
    <property type="entry name" value="Thioredoxin-like_sf"/>
</dbReference>
<evidence type="ECO:0000256" key="8">
    <source>
        <dbReference type="ARBA" id="ARBA00023136"/>
    </source>
</evidence>
<accession>A0A165AM02</accession>
<keyword evidence="5 10" id="KW-0732">Signal</keyword>
<evidence type="ECO:0000256" key="2">
    <source>
        <dbReference type="ARBA" id="ARBA00004477"/>
    </source>
</evidence>
<evidence type="ECO:0000256" key="9">
    <source>
        <dbReference type="SAM" id="Phobius"/>
    </source>
</evidence>
<reference evidence="11 12" key="1">
    <citation type="journal article" date="2016" name="Mol. Biol. Evol.">
        <title>Comparative Genomics of Early-Diverging Mushroom-Forming Fungi Provides Insights into the Origins of Lignocellulose Decay Capabilities.</title>
        <authorList>
            <person name="Nagy L.G."/>
            <person name="Riley R."/>
            <person name="Tritt A."/>
            <person name="Adam C."/>
            <person name="Daum C."/>
            <person name="Floudas D."/>
            <person name="Sun H."/>
            <person name="Yadav J.S."/>
            <person name="Pangilinan J."/>
            <person name="Larsson K.H."/>
            <person name="Matsuura K."/>
            <person name="Barry K."/>
            <person name="Labutti K."/>
            <person name="Kuo R."/>
            <person name="Ohm R.A."/>
            <person name="Bhattacharya S.S."/>
            <person name="Shirouzu T."/>
            <person name="Yoshinaga Y."/>
            <person name="Martin F.M."/>
            <person name="Grigoriev I.V."/>
            <person name="Hibbett D.S."/>
        </authorList>
    </citation>
    <scope>NUCLEOTIDE SEQUENCE [LARGE SCALE GENOMIC DNA]</scope>
    <source>
        <strain evidence="11 12">HHB9708</strain>
    </source>
</reference>
<dbReference type="Proteomes" id="UP000076722">
    <property type="component" value="Unassembled WGS sequence"/>
</dbReference>
<keyword evidence="12" id="KW-1185">Reference proteome</keyword>
<gene>
    <name evidence="11" type="ORF">SISNIDRAFT_480809</name>
</gene>
<evidence type="ECO:0000313" key="11">
    <source>
        <dbReference type="EMBL" id="KZS99246.1"/>
    </source>
</evidence>
<comment type="subcellular location">
    <subcellularLocation>
        <location evidence="2">Endoplasmic reticulum membrane</location>
        <topology evidence="2">Multi-pass membrane protein</topology>
    </subcellularLocation>
</comment>
<dbReference type="PANTHER" id="PTHR12692:SF0">
    <property type="entry name" value="GH11935P"/>
    <property type="match status" value="1"/>
</dbReference>
<evidence type="ECO:0000256" key="1">
    <source>
        <dbReference type="ARBA" id="ARBA00002791"/>
    </source>
</evidence>
<feature type="signal peptide" evidence="10">
    <location>
        <begin position="1"/>
        <end position="17"/>
    </location>
</feature>
<keyword evidence="8 9" id="KW-0472">Membrane</keyword>
<keyword evidence="11" id="KW-0808">Transferase</keyword>
<dbReference type="GO" id="GO:0018279">
    <property type="term" value="P:protein N-linked glycosylation via asparagine"/>
    <property type="evidence" value="ECO:0007669"/>
    <property type="project" value="TreeGrafter"/>
</dbReference>
<organism evidence="11 12">
    <name type="scientific">Sistotremastrum niveocremeum HHB9708</name>
    <dbReference type="NCBI Taxonomy" id="1314777"/>
    <lineage>
        <taxon>Eukaryota</taxon>
        <taxon>Fungi</taxon>
        <taxon>Dikarya</taxon>
        <taxon>Basidiomycota</taxon>
        <taxon>Agaricomycotina</taxon>
        <taxon>Agaricomycetes</taxon>
        <taxon>Sistotremastrales</taxon>
        <taxon>Sistotremastraceae</taxon>
        <taxon>Sertulicium</taxon>
        <taxon>Sertulicium niveocremeum</taxon>
    </lineage>
</organism>
<sequence length="320" mass="35313">MLLLSLLSFFLVPACWAISRETAYSDFIDAAASNGGVIDLTTQTFDLLTASDREWSATIQLTALGNTYKCAPCKQFEPSFKTVAKAWSKVAPKHRDNHFFATLDFANGPEVFRRLGLNSAPFVYTYPAAQGDRVPANGKVDPIPFDFTVSEFDPKSFSEGISRFTPVKIPYKPPTDFKPIVSAIVAILTLSLGYRVALPLLLNRWFWAILSIGSSLIFISGFMFVRIRGNPYVAAGSGGAQWIAPGYQNQFGMEVQVVAFIYGILTFSFLSMTLFVPRLPSKGRQTLAVGIWSGVTVIVFSVLIGFFKLKNGGYPFRLLF</sequence>
<evidence type="ECO:0000256" key="3">
    <source>
        <dbReference type="ARBA" id="ARBA00009561"/>
    </source>
</evidence>
<dbReference type="SUPFAM" id="SSF52833">
    <property type="entry name" value="Thioredoxin-like"/>
    <property type="match status" value="1"/>
</dbReference>
<name>A0A165AM02_9AGAM</name>
<evidence type="ECO:0000256" key="4">
    <source>
        <dbReference type="ARBA" id="ARBA00022692"/>
    </source>
</evidence>
<dbReference type="STRING" id="1314777.A0A165AM02"/>
<feature type="chain" id="PRO_5007855358" evidence="10">
    <location>
        <begin position="18"/>
        <end position="320"/>
    </location>
</feature>
<dbReference type="GO" id="GO:0016740">
    <property type="term" value="F:transferase activity"/>
    <property type="evidence" value="ECO:0007669"/>
    <property type="project" value="UniProtKB-KW"/>
</dbReference>
<feature type="transmembrane region" description="Helical" evidence="9">
    <location>
        <begin position="255"/>
        <end position="275"/>
    </location>
</feature>
<proteinExistence type="inferred from homology"/>
<evidence type="ECO:0000256" key="6">
    <source>
        <dbReference type="ARBA" id="ARBA00022824"/>
    </source>
</evidence>
<evidence type="ECO:0000256" key="10">
    <source>
        <dbReference type="SAM" id="SignalP"/>
    </source>
</evidence>
<dbReference type="PANTHER" id="PTHR12692">
    <property type="entry name" value="DOLICHYL-DIPHOSPHOOLIGOSACCHARIDE--PROTEIN GLYCOSYLTRANSFERASE-RELATED"/>
    <property type="match status" value="1"/>
</dbReference>
<feature type="transmembrane region" description="Helical" evidence="9">
    <location>
        <begin position="205"/>
        <end position="225"/>
    </location>
</feature>
<dbReference type="AlphaFoldDB" id="A0A165AM02"/>
<evidence type="ECO:0000256" key="7">
    <source>
        <dbReference type="ARBA" id="ARBA00022989"/>
    </source>
</evidence>
<dbReference type="OrthoDB" id="67566at2759"/>
<evidence type="ECO:0000313" key="12">
    <source>
        <dbReference type="Proteomes" id="UP000076722"/>
    </source>
</evidence>
<protein>
    <submittedName>
        <fullName evidence="11">Oligosaccharyl transferase subunit OST3/OST6 family</fullName>
    </submittedName>
</protein>
<feature type="transmembrane region" description="Helical" evidence="9">
    <location>
        <begin position="180"/>
        <end position="198"/>
    </location>
</feature>
<feature type="transmembrane region" description="Helical" evidence="9">
    <location>
        <begin position="287"/>
        <end position="307"/>
    </location>
</feature>
<comment type="similarity">
    <text evidence="3">Belongs to the OST3/OST6 family.</text>
</comment>
<evidence type="ECO:0000256" key="5">
    <source>
        <dbReference type="ARBA" id="ARBA00022729"/>
    </source>
</evidence>
<dbReference type="InterPro" id="IPR021149">
    <property type="entry name" value="OligosaccharylTrfase_OST3/OST6"/>
</dbReference>
<dbReference type="GO" id="GO:0008250">
    <property type="term" value="C:oligosaccharyltransferase complex"/>
    <property type="evidence" value="ECO:0007669"/>
    <property type="project" value="TreeGrafter"/>
</dbReference>
<keyword evidence="7 9" id="KW-1133">Transmembrane helix</keyword>
<dbReference type="Gene3D" id="3.40.30.10">
    <property type="entry name" value="Glutaredoxin"/>
    <property type="match status" value="1"/>
</dbReference>
<dbReference type="Pfam" id="PF04756">
    <property type="entry name" value="OST3_OST6"/>
    <property type="match status" value="1"/>
</dbReference>
<comment type="function">
    <text evidence="1">Subunit of the oligosaccharyl transferase (OST) complex that catalyzes the initial transfer of a defined glycan (Glc(3)Man(9)GlcNAc(2) in eukaryotes) from the lipid carrier dolichol-pyrophosphate to an asparagine residue within an Asn-X-Ser/Thr consensus motif in nascent polypeptide chains, the first step in protein N-glycosylation. N-glycosylation occurs cotranslationally and the complex associates with the Sec61 complex at the channel-forming translocon complex that mediates protein translocation across the endoplasmic reticulum (ER). All subunits are required for a maximal enzyme activity.</text>
</comment>